<dbReference type="InterPro" id="IPR051795">
    <property type="entry name" value="Glycosyl_Hydrlase_43"/>
</dbReference>
<accession>A0ABW1SGJ8</accession>
<organism evidence="6 7">
    <name type="scientific">Lactiplantibacillus nangangensis</name>
    <dbReference type="NCBI Taxonomy" id="2559917"/>
    <lineage>
        <taxon>Bacteria</taxon>
        <taxon>Bacillati</taxon>
        <taxon>Bacillota</taxon>
        <taxon>Bacilli</taxon>
        <taxon>Lactobacillales</taxon>
        <taxon>Lactobacillaceae</taxon>
        <taxon>Lactiplantibacillus</taxon>
    </lineage>
</organism>
<evidence type="ECO:0000313" key="6">
    <source>
        <dbReference type="EMBL" id="MFC6200346.1"/>
    </source>
</evidence>
<dbReference type="Proteomes" id="UP001596171">
    <property type="component" value="Unassembled WGS sequence"/>
</dbReference>
<dbReference type="PANTHER" id="PTHR42812">
    <property type="entry name" value="BETA-XYLOSIDASE"/>
    <property type="match status" value="1"/>
</dbReference>
<dbReference type="Gene3D" id="2.115.10.20">
    <property type="entry name" value="Glycosyl hydrolase domain, family 43"/>
    <property type="match status" value="1"/>
</dbReference>
<comment type="caution">
    <text evidence="6">The sequence shown here is derived from an EMBL/GenBank/DDBJ whole genome shotgun (WGS) entry which is preliminary data.</text>
</comment>
<dbReference type="SUPFAM" id="SSF49899">
    <property type="entry name" value="Concanavalin A-like lectins/glucanases"/>
    <property type="match status" value="1"/>
</dbReference>
<evidence type="ECO:0000256" key="2">
    <source>
        <dbReference type="ARBA" id="ARBA00022801"/>
    </source>
</evidence>
<proteinExistence type="inferred from homology"/>
<dbReference type="SUPFAM" id="SSF75005">
    <property type="entry name" value="Arabinanase/levansucrase/invertase"/>
    <property type="match status" value="1"/>
</dbReference>
<evidence type="ECO:0000256" key="3">
    <source>
        <dbReference type="ARBA" id="ARBA00023295"/>
    </source>
</evidence>
<dbReference type="CDD" id="cd18617">
    <property type="entry name" value="GH43_XynB-like"/>
    <property type="match status" value="1"/>
</dbReference>
<keyword evidence="7" id="KW-1185">Reference proteome</keyword>
<keyword evidence="3 4" id="KW-0326">Glycosidase</keyword>
<comment type="similarity">
    <text evidence="1 4">Belongs to the glycosyl hydrolase 43 family.</text>
</comment>
<name>A0ABW1SGJ8_9LACO</name>
<dbReference type="Gene3D" id="2.60.120.200">
    <property type="match status" value="1"/>
</dbReference>
<sequence>MIKNYQNPIRRGMYPDPSIVRVGDTYYLANSTFEYYPGIAMAKSTDLLNWTSLTGVIQHPSQADLSQAKSNEGIFTVSLRYHDGHFYVITTNFAEFKTFLIRGTLTADGQNITWDQTRVEIDIAGIDPDIYFEAGHSYVQFTGYLDDQGTKGIQQVEINLTTGKVLRGPELLSYGAGGRDVEGPHIIKKTDWYYLLLAEGGTGVGHMITMLRSRNLWGPFTTEPGVNPLFTNRDRANEPLQNIGHADLFQDPQHNWWLTCLGTQPANVDFKQITNIGRETLLYPVTWNQAWPVIYQGVPTKTVDLSQFPRHAATLTKPQVLTDWTDDFDKTTLSPDWLTLRGPLADLQLNAGQLALPGKDRRFNDLGTPAFIGIRQAEATETFTLTVDPSTTLGTGQLGLASLINADHYAAILINATDDHHYQVFRQQQIADVQVHDLLGTLTELPTTFTLTNEPADKIFTVKTATQSLSFKTSALHLSNEGIAALNTGDIQGAYVLGNAKLVLTKATRSAQ</sequence>
<keyword evidence="2 4" id="KW-0378">Hydrolase</keyword>
<dbReference type="InterPro" id="IPR013320">
    <property type="entry name" value="ConA-like_dom_sf"/>
</dbReference>
<dbReference type="Pfam" id="PF17851">
    <property type="entry name" value="GH43_C2"/>
    <property type="match status" value="1"/>
</dbReference>
<evidence type="ECO:0000256" key="4">
    <source>
        <dbReference type="RuleBase" id="RU361187"/>
    </source>
</evidence>
<dbReference type="InterPro" id="IPR041542">
    <property type="entry name" value="GH43_C2"/>
</dbReference>
<dbReference type="EMBL" id="JBHSSE010000002">
    <property type="protein sequence ID" value="MFC6200346.1"/>
    <property type="molecule type" value="Genomic_DNA"/>
</dbReference>
<dbReference type="Pfam" id="PF04616">
    <property type="entry name" value="Glyco_hydro_43"/>
    <property type="match status" value="1"/>
</dbReference>
<dbReference type="InterPro" id="IPR023296">
    <property type="entry name" value="Glyco_hydro_beta-prop_sf"/>
</dbReference>
<dbReference type="InterPro" id="IPR006710">
    <property type="entry name" value="Glyco_hydro_43"/>
</dbReference>
<protein>
    <submittedName>
        <fullName evidence="6">Family 43 glycosylhydrolase</fullName>
    </submittedName>
</protein>
<dbReference type="RefSeq" id="WP_137616120.1">
    <property type="nucleotide sequence ID" value="NZ_BJDI01000007.1"/>
</dbReference>
<dbReference type="PANTHER" id="PTHR42812:SF12">
    <property type="entry name" value="BETA-XYLOSIDASE-RELATED"/>
    <property type="match status" value="1"/>
</dbReference>
<reference evidence="7" key="1">
    <citation type="journal article" date="2019" name="Int. J. Syst. Evol. Microbiol.">
        <title>The Global Catalogue of Microorganisms (GCM) 10K type strain sequencing project: providing services to taxonomists for standard genome sequencing and annotation.</title>
        <authorList>
            <consortium name="The Broad Institute Genomics Platform"/>
            <consortium name="The Broad Institute Genome Sequencing Center for Infectious Disease"/>
            <person name="Wu L."/>
            <person name="Ma J."/>
        </authorList>
    </citation>
    <scope>NUCLEOTIDE SEQUENCE [LARGE SCALE GENOMIC DNA]</scope>
    <source>
        <strain evidence="7">CCM 8930</strain>
    </source>
</reference>
<evidence type="ECO:0000256" key="1">
    <source>
        <dbReference type="ARBA" id="ARBA00009865"/>
    </source>
</evidence>
<gene>
    <name evidence="6" type="ORF">ACFP1L_00380</name>
</gene>
<evidence type="ECO:0000313" key="7">
    <source>
        <dbReference type="Proteomes" id="UP001596171"/>
    </source>
</evidence>
<feature type="domain" description="Beta-xylosidase C-terminal Concanavalin A-like" evidence="5">
    <location>
        <begin position="325"/>
        <end position="438"/>
    </location>
</feature>
<evidence type="ECO:0000259" key="5">
    <source>
        <dbReference type="Pfam" id="PF17851"/>
    </source>
</evidence>